<evidence type="ECO:0000259" key="9">
    <source>
        <dbReference type="PROSITE" id="PS51758"/>
    </source>
</evidence>
<dbReference type="PROSITE" id="PS51758">
    <property type="entry name" value="LETM1_RBD"/>
    <property type="match status" value="1"/>
</dbReference>
<keyword evidence="3" id="KW-0999">Mitochondrion inner membrane</keyword>
<evidence type="ECO:0000256" key="3">
    <source>
        <dbReference type="ARBA" id="ARBA00022792"/>
    </source>
</evidence>
<organism evidence="10 11">
    <name type="scientific">Podospora australis</name>
    <dbReference type="NCBI Taxonomy" id="1536484"/>
    <lineage>
        <taxon>Eukaryota</taxon>
        <taxon>Fungi</taxon>
        <taxon>Dikarya</taxon>
        <taxon>Ascomycota</taxon>
        <taxon>Pezizomycotina</taxon>
        <taxon>Sordariomycetes</taxon>
        <taxon>Sordariomycetidae</taxon>
        <taxon>Sordariales</taxon>
        <taxon>Podosporaceae</taxon>
        <taxon>Podospora</taxon>
    </lineage>
</organism>
<evidence type="ECO:0000256" key="7">
    <source>
        <dbReference type="PROSITE-ProRule" id="PRU01094"/>
    </source>
</evidence>
<dbReference type="PANTHER" id="PTHR14009">
    <property type="entry name" value="LEUCINE ZIPPER-EF-HAND CONTAINING TRANSMEMBRANE PROTEIN"/>
    <property type="match status" value="1"/>
</dbReference>
<dbReference type="GO" id="GO:0043022">
    <property type="term" value="F:ribosome binding"/>
    <property type="evidence" value="ECO:0007669"/>
    <property type="project" value="InterPro"/>
</dbReference>
<evidence type="ECO:0000256" key="5">
    <source>
        <dbReference type="ARBA" id="ARBA00023128"/>
    </source>
</evidence>
<sequence>MRQPIPHSALRAHSLSITKLPPTTPLHIQRRRLYSSESLTTTATRTPPPTTRANPPHTTRPPPLDLPIRQPDTSTIKHWFNTGKAYMTFYKTGLKNIFVNRRLVHGTPSSPSEAALLPQGGDSRAYSQLYLRYKHDIRLLPLFGLLLLVCEEFTPLVILLVPRIAPYTCRLPKQVDLLLRQDEQARTRLRSKSHISSLGEFHPGSENRWRTTQGRILGVLPQRIPLPKFIVTPIVERRMAYIRHEDQLLVSAGGADALNEEELRLACSFRGINILHRGTEQEIRDVLRKWLRLSVETKPPPGLAPSFQHFEVSQEEEADQDVDAEANAKEALAKMVTDCMVLCEDDGEWETKVQTTLKSVDENLRALRALKGDMDRGLDHRGD</sequence>
<evidence type="ECO:0000313" key="11">
    <source>
        <dbReference type="Proteomes" id="UP001302126"/>
    </source>
</evidence>
<feature type="domain" description="Letm1 RBD" evidence="9">
    <location>
        <begin position="133"/>
        <end position="372"/>
    </location>
</feature>
<dbReference type="InterPro" id="IPR033122">
    <property type="entry name" value="LETM1-like_RBD"/>
</dbReference>
<evidence type="ECO:0000256" key="2">
    <source>
        <dbReference type="ARBA" id="ARBA00022692"/>
    </source>
</evidence>
<dbReference type="EMBL" id="MU864355">
    <property type="protein sequence ID" value="KAK4192198.1"/>
    <property type="molecule type" value="Genomic_DNA"/>
</dbReference>
<evidence type="ECO:0000256" key="1">
    <source>
        <dbReference type="ARBA" id="ARBA00004434"/>
    </source>
</evidence>
<feature type="compositionally biased region" description="Low complexity" evidence="8">
    <location>
        <begin position="40"/>
        <end position="57"/>
    </location>
</feature>
<evidence type="ECO:0000256" key="8">
    <source>
        <dbReference type="SAM" id="MobiDB-lite"/>
    </source>
</evidence>
<evidence type="ECO:0000256" key="4">
    <source>
        <dbReference type="ARBA" id="ARBA00022989"/>
    </source>
</evidence>
<proteinExistence type="predicted"/>
<dbReference type="Proteomes" id="UP001302126">
    <property type="component" value="Unassembled WGS sequence"/>
</dbReference>
<reference evidence="10" key="2">
    <citation type="submission" date="2023-05" db="EMBL/GenBank/DDBJ databases">
        <authorList>
            <consortium name="Lawrence Berkeley National Laboratory"/>
            <person name="Steindorff A."/>
            <person name="Hensen N."/>
            <person name="Bonometti L."/>
            <person name="Westerberg I."/>
            <person name="Brannstrom I.O."/>
            <person name="Guillou S."/>
            <person name="Cros-Aarteil S."/>
            <person name="Calhoun S."/>
            <person name="Haridas S."/>
            <person name="Kuo A."/>
            <person name="Mondo S."/>
            <person name="Pangilinan J."/>
            <person name="Riley R."/>
            <person name="Labutti K."/>
            <person name="Andreopoulos B."/>
            <person name="Lipzen A."/>
            <person name="Chen C."/>
            <person name="Yanf M."/>
            <person name="Daum C."/>
            <person name="Ng V."/>
            <person name="Clum A."/>
            <person name="Ohm R."/>
            <person name="Martin F."/>
            <person name="Silar P."/>
            <person name="Natvig D."/>
            <person name="Lalanne C."/>
            <person name="Gautier V."/>
            <person name="Ament-Velasquez S.L."/>
            <person name="Kruys A."/>
            <person name="Hutchinson M.I."/>
            <person name="Powell A.J."/>
            <person name="Barry K."/>
            <person name="Miller A.N."/>
            <person name="Grigoriev I.V."/>
            <person name="Debuchy R."/>
            <person name="Gladieux P."/>
            <person name="Thoren M.H."/>
            <person name="Johannesson H."/>
        </authorList>
    </citation>
    <scope>NUCLEOTIDE SEQUENCE</scope>
    <source>
        <strain evidence="10">PSN309</strain>
    </source>
</reference>
<dbReference type="GO" id="GO:0030003">
    <property type="term" value="P:intracellular monoatomic cation homeostasis"/>
    <property type="evidence" value="ECO:0007669"/>
    <property type="project" value="TreeGrafter"/>
</dbReference>
<protein>
    <recommendedName>
        <fullName evidence="9">Letm1 RBD domain-containing protein</fullName>
    </recommendedName>
</protein>
<reference evidence="10" key="1">
    <citation type="journal article" date="2023" name="Mol. Phylogenet. Evol.">
        <title>Genome-scale phylogeny and comparative genomics of the fungal order Sordariales.</title>
        <authorList>
            <person name="Hensen N."/>
            <person name="Bonometti L."/>
            <person name="Westerberg I."/>
            <person name="Brannstrom I.O."/>
            <person name="Guillou S."/>
            <person name="Cros-Aarteil S."/>
            <person name="Calhoun S."/>
            <person name="Haridas S."/>
            <person name="Kuo A."/>
            <person name="Mondo S."/>
            <person name="Pangilinan J."/>
            <person name="Riley R."/>
            <person name="LaButti K."/>
            <person name="Andreopoulos B."/>
            <person name="Lipzen A."/>
            <person name="Chen C."/>
            <person name="Yan M."/>
            <person name="Daum C."/>
            <person name="Ng V."/>
            <person name="Clum A."/>
            <person name="Steindorff A."/>
            <person name="Ohm R.A."/>
            <person name="Martin F."/>
            <person name="Silar P."/>
            <person name="Natvig D.O."/>
            <person name="Lalanne C."/>
            <person name="Gautier V."/>
            <person name="Ament-Velasquez S.L."/>
            <person name="Kruys A."/>
            <person name="Hutchinson M.I."/>
            <person name="Powell A.J."/>
            <person name="Barry K."/>
            <person name="Miller A.N."/>
            <person name="Grigoriev I.V."/>
            <person name="Debuchy R."/>
            <person name="Gladieux P."/>
            <person name="Hiltunen Thoren M."/>
            <person name="Johannesson H."/>
        </authorList>
    </citation>
    <scope>NUCLEOTIDE SEQUENCE</scope>
    <source>
        <strain evidence="10">PSN309</strain>
    </source>
</reference>
<gene>
    <name evidence="10" type="ORF">QBC35DRAFT_243231</name>
</gene>
<dbReference type="Pfam" id="PF07766">
    <property type="entry name" value="LETM1_RBD"/>
    <property type="match status" value="1"/>
</dbReference>
<keyword evidence="11" id="KW-1185">Reference proteome</keyword>
<dbReference type="GO" id="GO:0005743">
    <property type="term" value="C:mitochondrial inner membrane"/>
    <property type="evidence" value="ECO:0007669"/>
    <property type="project" value="UniProtKB-SubCell"/>
</dbReference>
<dbReference type="PANTHER" id="PTHR14009:SF1">
    <property type="entry name" value="MITOCHONDRIAL PROTON_CALCIUM EXCHANGER PROTEIN"/>
    <property type="match status" value="1"/>
</dbReference>
<keyword evidence="6" id="KW-0472">Membrane</keyword>
<dbReference type="InterPro" id="IPR044202">
    <property type="entry name" value="LETM1/MDM38-like"/>
</dbReference>
<evidence type="ECO:0000313" key="10">
    <source>
        <dbReference type="EMBL" id="KAK4192198.1"/>
    </source>
</evidence>
<feature type="region of interest" description="Disordered" evidence="8">
    <location>
        <begin position="1"/>
        <end position="68"/>
    </location>
</feature>
<keyword evidence="4" id="KW-1133">Transmembrane helix</keyword>
<accession>A0AAN6X187</accession>
<comment type="caution">
    <text evidence="10">The sequence shown here is derived from an EMBL/GenBank/DDBJ whole genome shotgun (WGS) entry which is preliminary data.</text>
</comment>
<comment type="subcellular location">
    <subcellularLocation>
        <location evidence="1">Mitochondrion inner membrane</location>
        <topology evidence="1">Single-pass membrane protein</topology>
    </subcellularLocation>
</comment>
<dbReference type="AlphaFoldDB" id="A0AAN6X187"/>
<evidence type="ECO:0000256" key="6">
    <source>
        <dbReference type="ARBA" id="ARBA00023136"/>
    </source>
</evidence>
<name>A0AAN6X187_9PEZI</name>
<keyword evidence="2" id="KW-0812">Transmembrane</keyword>
<keyword evidence="5 7" id="KW-0496">Mitochondrion</keyword>